<evidence type="ECO:0000313" key="2">
    <source>
        <dbReference type="Proteomes" id="UP000007014"/>
    </source>
</evidence>
<organism evidence="1 2">
    <name type="scientific">Cyanidioschyzon merolae (strain NIES-3377 / 10D)</name>
    <name type="common">Unicellular red alga</name>
    <dbReference type="NCBI Taxonomy" id="280699"/>
    <lineage>
        <taxon>Eukaryota</taxon>
        <taxon>Rhodophyta</taxon>
        <taxon>Bangiophyceae</taxon>
        <taxon>Cyanidiales</taxon>
        <taxon>Cyanidiaceae</taxon>
        <taxon>Cyanidioschyzon</taxon>
    </lineage>
</organism>
<protein>
    <submittedName>
        <fullName evidence="1">Uncharacterized protein</fullName>
    </submittedName>
</protein>
<dbReference type="Proteomes" id="UP000007014">
    <property type="component" value="Chromosome 8"/>
</dbReference>
<sequence length="1174" mass="129862">MSLLRIGDEAYWLRVEDPEVDTTPPETCSTTHEALLFRGSSATPLARLVACGPRTGSGFLETLRGQRIALLVQRSTLFPARIVAAVWVHTPCAPLVCGPQLWIVHEDGELCRYADSGCSLGVYRLLPRAPAADTQPEGIRAVAVQPLCGTCTYVVAWVSTRNRLWAGRIRLNVSDDLIRSGKLTIASEPLNSEEDAVDVHPLRTLPPAFAGASSLELCWLADGKRLSICSNTGEWWIDSISFDENVDVAMTGNLVVATEKVRDATTSAATRRLTSDRLRLGSASPDGRYCIWNTADGRHLLLVESSTTKVSVQRSLYRIQQPAGRWNVIRTDGLWLPSLGGHPNAHCCTFLRHALMQQPDTNTHWWCWSFLSLPSGVSLSIMVRSRLTRDWNGPGELVSIPEPDGSTLLWIQENGARSLARLQSVATCQRPLIEWGVNAPGVLLYEAFATRSVIPTQGQTEAVAGLRPNSECASSSLEPCHGSTLTLADLECLEDAASQPTSKAPSHILVLEELRAQRLLVDAAEQCVTWAFHTMVNDTSRATRLLEAARWALAAACWDNWHQMDNWLRGSPESACRSDNTLERVPSAYGKRLARACYWWHRVVQWLRFRNRLATLMPLSAHQLQQPGMLRQVIGSIVRYAAATALSGGQGVPATATTRTSTTSTTAAHQVSIEERISALYDLIEESLQLTVCLSRADITTAFAVALLRHGAAYHRDGCLQRAEQWIRALFLPASLAGEKCTPIQQALSERMAPFLRYAAASAIAFQIGLDRLAYELALTEPDPGRRIRALCGLSDATAAAQALQVFVGFYPRLSIEYLLIILDWYLERDASLHELSKTLQAYPMLQDIILTELNQRGDKITYAQVLRLLGRRARRVTEAPPLDDRIAFEHKEPSPGANRSRFWSLAQWLDWGSVGVGDQAPEMSQGQLLPRLRADLTQTLQAMPRATTLAPILEECLAADWVRIPAKLLIAALLLDIMQPATTNVHRTRSELASRCLKVEARWAQHVALVLLKKRALPYAADSSEALEPEYLRARWMTYLTHLANLATRNRRVAASTPFMGASASVLRSAASGFHRHRAGHSGMPRDAFTAAAESTGLPWGRPASPLADWDRQLLLDMCLTIWSSRVSGAERETLRQCIRDVQASLEDEALRQTYAERWQRLEHIESVAPGQS</sequence>
<name>M1UQP3_CYAM1</name>
<keyword evidence="2" id="KW-1185">Reference proteome</keyword>
<dbReference type="KEGG" id="cme:CYME_CMH164C"/>
<reference evidence="1 2" key="1">
    <citation type="journal article" date="2004" name="Nature">
        <title>Genome sequence of the ultrasmall unicellular red alga Cyanidioschyzon merolae 10D.</title>
        <authorList>
            <person name="Matsuzaki M."/>
            <person name="Misumi O."/>
            <person name="Shin-i T."/>
            <person name="Maruyama S."/>
            <person name="Takahara M."/>
            <person name="Miyagishima S."/>
            <person name="Mori T."/>
            <person name="Nishida K."/>
            <person name="Yagisawa F."/>
            <person name="Nishida K."/>
            <person name="Yoshida Y."/>
            <person name="Nishimura Y."/>
            <person name="Nakao S."/>
            <person name="Kobayashi T."/>
            <person name="Momoyama Y."/>
            <person name="Higashiyama T."/>
            <person name="Minoda A."/>
            <person name="Sano M."/>
            <person name="Nomoto H."/>
            <person name="Oishi K."/>
            <person name="Hayashi H."/>
            <person name="Ohta F."/>
            <person name="Nishizaka S."/>
            <person name="Haga S."/>
            <person name="Miura S."/>
            <person name="Morishita T."/>
            <person name="Kabeya Y."/>
            <person name="Terasawa K."/>
            <person name="Suzuki Y."/>
            <person name="Ishii Y."/>
            <person name="Asakawa S."/>
            <person name="Takano H."/>
            <person name="Ohta N."/>
            <person name="Kuroiwa H."/>
            <person name="Tanaka K."/>
            <person name="Shimizu N."/>
            <person name="Sugano S."/>
            <person name="Sato N."/>
            <person name="Nozaki H."/>
            <person name="Ogasawara N."/>
            <person name="Kohara Y."/>
            <person name="Kuroiwa T."/>
        </authorList>
    </citation>
    <scope>NUCLEOTIDE SEQUENCE [LARGE SCALE GENOMIC DNA]</scope>
    <source>
        <strain evidence="1 2">10D</strain>
    </source>
</reference>
<gene>
    <name evidence="1" type="ORF">CYME_CMH164C</name>
</gene>
<evidence type="ECO:0000313" key="1">
    <source>
        <dbReference type="EMBL" id="BAM79831.1"/>
    </source>
</evidence>
<reference evidence="1 2" key="2">
    <citation type="journal article" date="2007" name="BMC Biol.">
        <title>A 100%-complete sequence reveals unusually simple genomic features in the hot-spring red alga Cyanidioschyzon merolae.</title>
        <authorList>
            <person name="Nozaki H."/>
            <person name="Takano H."/>
            <person name="Misumi O."/>
            <person name="Terasawa K."/>
            <person name="Matsuzaki M."/>
            <person name="Maruyama S."/>
            <person name="Nishida K."/>
            <person name="Yagisawa F."/>
            <person name="Yoshida Y."/>
            <person name="Fujiwara T."/>
            <person name="Takio S."/>
            <person name="Tamura K."/>
            <person name="Chung S.J."/>
            <person name="Nakamura S."/>
            <person name="Kuroiwa H."/>
            <person name="Tanaka K."/>
            <person name="Sato N."/>
            <person name="Kuroiwa T."/>
        </authorList>
    </citation>
    <scope>NUCLEOTIDE SEQUENCE [LARGE SCALE GENOMIC DNA]</scope>
    <source>
        <strain evidence="1 2">10D</strain>
    </source>
</reference>
<dbReference type="AlphaFoldDB" id="M1UQP3"/>
<dbReference type="HOGENOM" id="CLU_273786_0_0_1"/>
<dbReference type="GeneID" id="16993491"/>
<dbReference type="OrthoDB" id="10528847at2759"/>
<dbReference type="RefSeq" id="XP_005536117.1">
    <property type="nucleotide sequence ID" value="XM_005536060.1"/>
</dbReference>
<proteinExistence type="predicted"/>
<dbReference type="SUPFAM" id="SSF82171">
    <property type="entry name" value="DPP6 N-terminal domain-like"/>
    <property type="match status" value="1"/>
</dbReference>
<dbReference type="EMBL" id="AP006490">
    <property type="protein sequence ID" value="BAM79831.1"/>
    <property type="molecule type" value="Genomic_DNA"/>
</dbReference>
<dbReference type="Gramene" id="CMH164CT">
    <property type="protein sequence ID" value="CMH164CT"/>
    <property type="gene ID" value="CMH164C"/>
</dbReference>
<accession>M1UQP3</accession>